<proteinExistence type="predicted"/>
<organism evidence="3 4">
    <name type="scientific">Bacillus toyonensis</name>
    <dbReference type="NCBI Taxonomy" id="155322"/>
    <lineage>
        <taxon>Bacteria</taxon>
        <taxon>Bacillati</taxon>
        <taxon>Bacillota</taxon>
        <taxon>Bacilli</taxon>
        <taxon>Bacillales</taxon>
        <taxon>Bacillaceae</taxon>
        <taxon>Bacillus</taxon>
        <taxon>Bacillus cereus group</taxon>
    </lineage>
</organism>
<dbReference type="InterPro" id="IPR029044">
    <property type="entry name" value="Nucleotide-diphossugar_trans"/>
</dbReference>
<dbReference type="InterPro" id="IPR019734">
    <property type="entry name" value="TPR_rpt"/>
</dbReference>
<protein>
    <submittedName>
        <fullName evidence="3">Glycosyl transferase</fullName>
    </submittedName>
</protein>
<dbReference type="Proteomes" id="UP000220841">
    <property type="component" value="Unassembled WGS sequence"/>
</dbReference>
<dbReference type="Gene3D" id="1.25.40.10">
    <property type="entry name" value="Tetratricopeptide repeat domain"/>
    <property type="match status" value="1"/>
</dbReference>
<evidence type="ECO:0000313" key="4">
    <source>
        <dbReference type="Proteomes" id="UP000220841"/>
    </source>
</evidence>
<evidence type="ECO:0000313" key="3">
    <source>
        <dbReference type="EMBL" id="PEP91767.1"/>
    </source>
</evidence>
<dbReference type="SUPFAM" id="SSF53448">
    <property type="entry name" value="Nucleotide-diphospho-sugar transferases"/>
    <property type="match status" value="1"/>
</dbReference>
<dbReference type="PANTHER" id="PTHR43630">
    <property type="entry name" value="POLY-BETA-1,6-N-ACETYL-D-GLUCOSAMINE SYNTHASE"/>
    <property type="match status" value="1"/>
</dbReference>
<dbReference type="Pfam" id="PF00535">
    <property type="entry name" value="Glycos_transf_2"/>
    <property type="match status" value="1"/>
</dbReference>
<gene>
    <name evidence="3" type="ORF">CN585_27780</name>
</gene>
<dbReference type="RefSeq" id="WP_098227739.1">
    <property type="nucleotide sequence ID" value="NZ_NUBY01000231.1"/>
</dbReference>
<dbReference type="Pfam" id="PF13181">
    <property type="entry name" value="TPR_8"/>
    <property type="match status" value="1"/>
</dbReference>
<dbReference type="PANTHER" id="PTHR43630:SF2">
    <property type="entry name" value="GLYCOSYLTRANSFERASE"/>
    <property type="match status" value="1"/>
</dbReference>
<dbReference type="SUPFAM" id="SSF48452">
    <property type="entry name" value="TPR-like"/>
    <property type="match status" value="1"/>
</dbReference>
<feature type="repeat" description="TPR" evidence="1">
    <location>
        <begin position="265"/>
        <end position="298"/>
    </location>
</feature>
<sequence length="356" mass="42198">MQKSITISLCMIVKNEEQAISRCLESVKDITDEIIIVDTGSTDKTIELVKKYNAKIYNFKWINDFSAARNFAFSKATKEYILWLDADDIIEHTNREMFLNLKSTLNTEIDAVSMKYNLSFDTEGNSTFSVKRYRLVKKNKNFQWYGFVHEYLEVYGNLIDSNISITHKKEKAFNNRNLNLYQKQLAKGKKFSPRDTYYYANECKDHQLYTVAIEWYTKFLDEKKGWVEDNIQACLKRGECYLKLNNIEKAFYSSLQSFIYDTPRAEICCQLGYIFLEKQEYNKAIYWYETAINISKPTNAPFIQESCYTWLPHLQLCICYFHIKDNQKSIYHNEQAAKFIPNHPSIKHNREYFSKL</sequence>
<dbReference type="CDD" id="cd02511">
    <property type="entry name" value="Beta4Glucosyltransferase"/>
    <property type="match status" value="1"/>
</dbReference>
<dbReference type="EMBL" id="NUBY01000231">
    <property type="protein sequence ID" value="PEP91767.1"/>
    <property type="molecule type" value="Genomic_DNA"/>
</dbReference>
<reference evidence="3 4" key="1">
    <citation type="submission" date="2017-09" db="EMBL/GenBank/DDBJ databases">
        <title>Large-scale bioinformatics analysis of Bacillus genomes uncovers conserved roles of natural products in bacterial physiology.</title>
        <authorList>
            <consortium name="Agbiome Team Llc"/>
            <person name="Bleich R.M."/>
            <person name="Grubbs K.J."/>
            <person name="Santa Maria K.C."/>
            <person name="Allen S.E."/>
            <person name="Farag S."/>
            <person name="Shank E.A."/>
            <person name="Bowers A."/>
        </authorList>
    </citation>
    <scope>NUCLEOTIDE SEQUENCE [LARGE SCALE GENOMIC DNA]</scope>
    <source>
        <strain evidence="3 4">AFS021349</strain>
    </source>
</reference>
<comment type="caution">
    <text evidence="3">The sequence shown here is derived from an EMBL/GenBank/DDBJ whole genome shotgun (WGS) entry which is preliminary data.</text>
</comment>
<dbReference type="PROSITE" id="PS50005">
    <property type="entry name" value="TPR"/>
    <property type="match status" value="1"/>
</dbReference>
<dbReference type="GO" id="GO:0016740">
    <property type="term" value="F:transferase activity"/>
    <property type="evidence" value="ECO:0007669"/>
    <property type="project" value="UniProtKB-KW"/>
</dbReference>
<accession>A0A2A8H7U4</accession>
<name>A0A2A8H7U4_9BACI</name>
<dbReference type="InterPro" id="IPR001173">
    <property type="entry name" value="Glyco_trans_2-like"/>
</dbReference>
<dbReference type="Gene3D" id="3.90.550.10">
    <property type="entry name" value="Spore Coat Polysaccharide Biosynthesis Protein SpsA, Chain A"/>
    <property type="match status" value="1"/>
</dbReference>
<keyword evidence="3" id="KW-0808">Transferase</keyword>
<evidence type="ECO:0000259" key="2">
    <source>
        <dbReference type="Pfam" id="PF00535"/>
    </source>
</evidence>
<feature type="domain" description="Glycosyltransferase 2-like" evidence="2">
    <location>
        <begin position="8"/>
        <end position="107"/>
    </location>
</feature>
<dbReference type="InterPro" id="IPR011990">
    <property type="entry name" value="TPR-like_helical_dom_sf"/>
</dbReference>
<dbReference type="AlphaFoldDB" id="A0A2A8H7U4"/>
<keyword evidence="1" id="KW-0802">TPR repeat</keyword>
<evidence type="ECO:0000256" key="1">
    <source>
        <dbReference type="PROSITE-ProRule" id="PRU00339"/>
    </source>
</evidence>